<name>A0A8J2ZS28_9BACL</name>
<dbReference type="EMBL" id="BMFV01000002">
    <property type="protein sequence ID" value="GGH75153.1"/>
    <property type="molecule type" value="Genomic_DNA"/>
</dbReference>
<feature type="region of interest" description="Disordered" evidence="1">
    <location>
        <begin position="69"/>
        <end position="98"/>
    </location>
</feature>
<evidence type="ECO:0008006" key="4">
    <source>
        <dbReference type="Google" id="ProtNLM"/>
    </source>
</evidence>
<evidence type="ECO:0000256" key="1">
    <source>
        <dbReference type="SAM" id="MobiDB-lite"/>
    </source>
</evidence>
<reference evidence="2" key="2">
    <citation type="submission" date="2020-09" db="EMBL/GenBank/DDBJ databases">
        <authorList>
            <person name="Sun Q."/>
            <person name="Zhou Y."/>
        </authorList>
    </citation>
    <scope>NUCLEOTIDE SEQUENCE</scope>
    <source>
        <strain evidence="2">CGMCC 1.12777</strain>
    </source>
</reference>
<comment type="caution">
    <text evidence="2">The sequence shown here is derived from an EMBL/GenBank/DDBJ whole genome shotgun (WGS) entry which is preliminary data.</text>
</comment>
<organism evidence="2 3">
    <name type="scientific">Pullulanibacillus pueri</name>
    <dbReference type="NCBI Taxonomy" id="1437324"/>
    <lineage>
        <taxon>Bacteria</taxon>
        <taxon>Bacillati</taxon>
        <taxon>Bacillota</taxon>
        <taxon>Bacilli</taxon>
        <taxon>Bacillales</taxon>
        <taxon>Sporolactobacillaceae</taxon>
        <taxon>Pullulanibacillus</taxon>
    </lineage>
</organism>
<dbReference type="Proteomes" id="UP000656813">
    <property type="component" value="Unassembled WGS sequence"/>
</dbReference>
<dbReference type="AlphaFoldDB" id="A0A8J2ZS28"/>
<evidence type="ECO:0000313" key="3">
    <source>
        <dbReference type="Proteomes" id="UP000656813"/>
    </source>
</evidence>
<sequence length="98" mass="11402">MKKEKEEKKYTDFANVEDQRKLLATEEFPEGSFGTPRNSDTPVENKETPWEEGQQFTSGFTYENRTLHQGLPRQFPGAHPPHDNPDDDKEPPYEDYNA</sequence>
<proteinExistence type="predicted"/>
<accession>A0A8J2ZS28</accession>
<keyword evidence="3" id="KW-1185">Reference proteome</keyword>
<protein>
    <recommendedName>
        <fullName evidence="4">Cytosolic protein</fullName>
    </recommendedName>
</protein>
<evidence type="ECO:0000313" key="2">
    <source>
        <dbReference type="EMBL" id="GGH75153.1"/>
    </source>
</evidence>
<reference evidence="2" key="1">
    <citation type="journal article" date="2014" name="Int. J. Syst. Evol. Microbiol.">
        <title>Complete genome sequence of Corynebacterium casei LMG S-19264T (=DSM 44701T), isolated from a smear-ripened cheese.</title>
        <authorList>
            <consortium name="US DOE Joint Genome Institute (JGI-PGF)"/>
            <person name="Walter F."/>
            <person name="Albersmeier A."/>
            <person name="Kalinowski J."/>
            <person name="Ruckert C."/>
        </authorList>
    </citation>
    <scope>NUCLEOTIDE SEQUENCE</scope>
    <source>
        <strain evidence="2">CGMCC 1.12777</strain>
    </source>
</reference>
<gene>
    <name evidence="2" type="ORF">GCM10007096_04080</name>
</gene>
<feature type="region of interest" description="Disordered" evidence="1">
    <location>
        <begin position="21"/>
        <end position="55"/>
    </location>
</feature>